<evidence type="ECO:0000313" key="1">
    <source>
        <dbReference type="EMBL" id="GIZ02360.1"/>
    </source>
</evidence>
<reference evidence="1 2" key="1">
    <citation type="submission" date="2021-06" db="EMBL/GenBank/DDBJ databases">
        <title>Caerostris extrusa draft genome.</title>
        <authorList>
            <person name="Kono N."/>
            <person name="Arakawa K."/>
        </authorList>
    </citation>
    <scope>NUCLEOTIDE SEQUENCE [LARGE SCALE GENOMIC DNA]</scope>
</reference>
<protein>
    <submittedName>
        <fullName evidence="1">Uncharacterized protein</fullName>
    </submittedName>
</protein>
<gene>
    <name evidence="1" type="ORF">CEXT_322841</name>
</gene>
<name>A0AAV4Y7B2_CAEEX</name>
<sequence>MPGHFAGHCLAPAMDCEWHGGIEMSQGRVDCVEERVQNKLKGNVGEGCFFISEMERTTYTPCSKEKVGRSYKGNESVHGILHWVVICGMNRPRLISQLPTGYLYALQVVDCAVLASAAAGKDGFI</sequence>
<keyword evidence="2" id="KW-1185">Reference proteome</keyword>
<accession>A0AAV4Y7B2</accession>
<organism evidence="1 2">
    <name type="scientific">Caerostris extrusa</name>
    <name type="common">Bark spider</name>
    <name type="synonym">Caerostris bankana</name>
    <dbReference type="NCBI Taxonomy" id="172846"/>
    <lineage>
        <taxon>Eukaryota</taxon>
        <taxon>Metazoa</taxon>
        <taxon>Ecdysozoa</taxon>
        <taxon>Arthropoda</taxon>
        <taxon>Chelicerata</taxon>
        <taxon>Arachnida</taxon>
        <taxon>Araneae</taxon>
        <taxon>Araneomorphae</taxon>
        <taxon>Entelegynae</taxon>
        <taxon>Araneoidea</taxon>
        <taxon>Araneidae</taxon>
        <taxon>Caerostris</taxon>
    </lineage>
</organism>
<dbReference type="AlphaFoldDB" id="A0AAV4Y7B2"/>
<proteinExistence type="predicted"/>
<evidence type="ECO:0000313" key="2">
    <source>
        <dbReference type="Proteomes" id="UP001054945"/>
    </source>
</evidence>
<dbReference type="EMBL" id="BPLR01001443">
    <property type="protein sequence ID" value="GIZ02360.1"/>
    <property type="molecule type" value="Genomic_DNA"/>
</dbReference>
<dbReference type="Proteomes" id="UP001054945">
    <property type="component" value="Unassembled WGS sequence"/>
</dbReference>
<comment type="caution">
    <text evidence="1">The sequence shown here is derived from an EMBL/GenBank/DDBJ whole genome shotgun (WGS) entry which is preliminary data.</text>
</comment>